<dbReference type="PANTHER" id="PTHR40076">
    <property type="entry name" value="MEMBRANE PROTEIN-RELATED"/>
    <property type="match status" value="1"/>
</dbReference>
<protein>
    <recommendedName>
        <fullName evidence="4">Glycerophosphoryl diester phosphodiesterase membrane domain-containing protein</fullName>
    </recommendedName>
</protein>
<organism evidence="2 3">
    <name type="scientific">Candidatus Kaiserbacteria bacterium RIFCSPLOWO2_01_FULL_54_20</name>
    <dbReference type="NCBI Taxonomy" id="1798513"/>
    <lineage>
        <taxon>Bacteria</taxon>
        <taxon>Candidatus Kaiseribacteriota</taxon>
    </lineage>
</organism>
<dbReference type="InterPro" id="IPR010380">
    <property type="entry name" value="DUF975"/>
</dbReference>
<gene>
    <name evidence="2" type="ORF">A3A40_01980</name>
</gene>
<evidence type="ECO:0000256" key="1">
    <source>
        <dbReference type="SAM" id="Phobius"/>
    </source>
</evidence>
<comment type="caution">
    <text evidence="2">The sequence shown here is derived from an EMBL/GenBank/DDBJ whole genome shotgun (WGS) entry which is preliminary data.</text>
</comment>
<evidence type="ECO:0000313" key="2">
    <source>
        <dbReference type="EMBL" id="OGG73416.1"/>
    </source>
</evidence>
<dbReference type="AlphaFoldDB" id="A0A1F6EIC6"/>
<keyword evidence="1" id="KW-1133">Transmembrane helix</keyword>
<dbReference type="EMBL" id="MFMA01000054">
    <property type="protein sequence ID" value="OGG73416.1"/>
    <property type="molecule type" value="Genomic_DNA"/>
</dbReference>
<keyword evidence="1" id="KW-0812">Transmembrane</keyword>
<evidence type="ECO:0008006" key="4">
    <source>
        <dbReference type="Google" id="ProtNLM"/>
    </source>
</evidence>
<accession>A0A1F6EIC6</accession>
<name>A0A1F6EIC6_9BACT</name>
<dbReference type="PANTHER" id="PTHR40076:SF1">
    <property type="entry name" value="MEMBRANE PROTEIN"/>
    <property type="match status" value="1"/>
</dbReference>
<dbReference type="Proteomes" id="UP000178427">
    <property type="component" value="Unassembled WGS sequence"/>
</dbReference>
<evidence type="ECO:0000313" key="3">
    <source>
        <dbReference type="Proteomes" id="UP000178427"/>
    </source>
</evidence>
<keyword evidence="1" id="KW-0472">Membrane</keyword>
<feature type="transmembrane region" description="Helical" evidence="1">
    <location>
        <begin position="157"/>
        <end position="190"/>
    </location>
</feature>
<reference evidence="2 3" key="1">
    <citation type="journal article" date="2016" name="Nat. Commun.">
        <title>Thousands of microbial genomes shed light on interconnected biogeochemical processes in an aquifer system.</title>
        <authorList>
            <person name="Anantharaman K."/>
            <person name="Brown C.T."/>
            <person name="Hug L.A."/>
            <person name="Sharon I."/>
            <person name="Castelle C.J."/>
            <person name="Probst A.J."/>
            <person name="Thomas B.C."/>
            <person name="Singh A."/>
            <person name="Wilkins M.J."/>
            <person name="Karaoz U."/>
            <person name="Brodie E.L."/>
            <person name="Williams K.H."/>
            <person name="Hubbard S.S."/>
            <person name="Banfield J.F."/>
        </authorList>
    </citation>
    <scope>NUCLEOTIDE SEQUENCE [LARGE SCALE GENOMIC DNA]</scope>
</reference>
<proteinExistence type="predicted"/>
<feature type="transmembrane region" description="Helical" evidence="1">
    <location>
        <begin position="49"/>
        <end position="74"/>
    </location>
</feature>
<sequence>MKAFSIVESLQFGWHTMRAHSALVFQVVLTLLALEVARAIVQKVLAGTALGLLASLVLFAATAVLGIGATRIALRLAQGHSAHYADIVPPMRLLWPYIAASLLAGLAVIGGLILLILPGIWVAVRLSMVRFEVIDGAGIRESLNKSWALTEGHFWRLLGFLLVVVLLNILGAALLMVGLLISIPVTMLAYAHVYQKLKKGV</sequence>
<feature type="transmembrane region" description="Helical" evidence="1">
    <location>
        <begin position="94"/>
        <end position="121"/>
    </location>
</feature>